<evidence type="ECO:0000313" key="12">
    <source>
        <dbReference type="Proteomes" id="UP001597286"/>
    </source>
</evidence>
<evidence type="ECO:0000259" key="10">
    <source>
        <dbReference type="Pfam" id="PF00561"/>
    </source>
</evidence>
<dbReference type="Pfam" id="PF00561">
    <property type="entry name" value="Abhydrolase_1"/>
    <property type="match status" value="1"/>
</dbReference>
<comment type="caution">
    <text evidence="11">The sequence shown here is derived from an EMBL/GenBank/DDBJ whole genome shotgun (WGS) entry which is preliminary data.</text>
</comment>
<keyword evidence="5 8" id="KW-0963">Cytoplasm</keyword>
<evidence type="ECO:0000313" key="11">
    <source>
        <dbReference type="EMBL" id="MFD1813122.1"/>
    </source>
</evidence>
<keyword evidence="12" id="KW-1185">Reference proteome</keyword>
<dbReference type="RefSeq" id="WP_378485971.1">
    <property type="nucleotide sequence ID" value="NZ_JBHUFB010000010.1"/>
</dbReference>
<evidence type="ECO:0000256" key="6">
    <source>
        <dbReference type="ARBA" id="ARBA00022670"/>
    </source>
</evidence>
<accession>A0ABW4P3N2</accession>
<dbReference type="PANTHER" id="PTHR43722:SF1">
    <property type="entry name" value="PROLINE IMINOPEPTIDASE"/>
    <property type="match status" value="1"/>
</dbReference>
<proteinExistence type="inferred from homology"/>
<sequence length="325" mass="36027">MHAARVIRTPYPPTAPHLSGMLDVGDGQSIAWEQSGNPDGKPVVFLHGGPGGGTTPDHRRFFDPQAYRVVLFDQRGCGRSTPHVADGADLSVNTTGHLIADIEKLRAHLEIERWQVFGGSWGSTLALAYAQAHPDRVTELVLRGIFLLRRSEIDWYYNGGASAIFPDRWEQFVAAVPESDRDSDLVEAYHRLLHDPDPDVATAAAVAWSTWEGSTSELVPRQEHVDRSAEERFALAFARIENHYFVNHGFLEENQLLDRIDSIAHIPAVIVQGRYDVVCPVTTAWALHRAWPSARLHIVDDAGHAAAEPGITDRLIEATDSFRGR</sequence>
<keyword evidence="7 8" id="KW-0378">Hydrolase</keyword>
<name>A0ABW4P3N2_9NOCA</name>
<comment type="catalytic activity">
    <reaction evidence="1 8 9">
        <text>Release of N-terminal proline from a peptide.</text>
        <dbReference type="EC" id="3.4.11.5"/>
    </reaction>
</comment>
<dbReference type="InterPro" id="IPR005944">
    <property type="entry name" value="Pro_iminopeptidase"/>
</dbReference>
<evidence type="ECO:0000256" key="2">
    <source>
        <dbReference type="ARBA" id="ARBA00004496"/>
    </source>
</evidence>
<keyword evidence="6 8" id="KW-0645">Protease</keyword>
<dbReference type="PIRSF" id="PIRSF006431">
    <property type="entry name" value="Pept_S33"/>
    <property type="match status" value="1"/>
</dbReference>
<evidence type="ECO:0000256" key="3">
    <source>
        <dbReference type="ARBA" id="ARBA00010088"/>
    </source>
</evidence>
<dbReference type="Proteomes" id="UP001597286">
    <property type="component" value="Unassembled WGS sequence"/>
</dbReference>
<dbReference type="InterPro" id="IPR002410">
    <property type="entry name" value="Peptidase_S33"/>
</dbReference>
<dbReference type="Gene3D" id="3.40.50.1820">
    <property type="entry name" value="alpha/beta hydrolase"/>
    <property type="match status" value="1"/>
</dbReference>
<evidence type="ECO:0000256" key="9">
    <source>
        <dbReference type="RuleBase" id="RU003421"/>
    </source>
</evidence>
<evidence type="ECO:0000256" key="1">
    <source>
        <dbReference type="ARBA" id="ARBA00001585"/>
    </source>
</evidence>
<protein>
    <recommendedName>
        <fullName evidence="8 9">Proline iminopeptidase</fullName>
        <shortName evidence="8">PIP</shortName>
        <ecNumber evidence="8 9">3.4.11.5</ecNumber>
    </recommendedName>
    <alternativeName>
        <fullName evidence="8">Prolyl aminopeptidase</fullName>
    </alternativeName>
</protein>
<dbReference type="EMBL" id="JBHUFB010000010">
    <property type="protein sequence ID" value="MFD1813122.1"/>
    <property type="molecule type" value="Genomic_DNA"/>
</dbReference>
<dbReference type="NCBIfam" id="TIGR01249">
    <property type="entry name" value="pro_imino_pep_1"/>
    <property type="match status" value="1"/>
</dbReference>
<evidence type="ECO:0000256" key="5">
    <source>
        <dbReference type="ARBA" id="ARBA00022490"/>
    </source>
</evidence>
<reference evidence="12" key="1">
    <citation type="journal article" date="2019" name="Int. J. Syst. Evol. Microbiol.">
        <title>The Global Catalogue of Microorganisms (GCM) 10K type strain sequencing project: providing services to taxonomists for standard genome sequencing and annotation.</title>
        <authorList>
            <consortium name="The Broad Institute Genomics Platform"/>
            <consortium name="The Broad Institute Genome Sequencing Center for Infectious Disease"/>
            <person name="Wu L."/>
            <person name="Ma J."/>
        </authorList>
    </citation>
    <scope>NUCLEOTIDE SEQUENCE [LARGE SCALE GENOMIC DNA]</scope>
    <source>
        <strain evidence="12">DT72</strain>
    </source>
</reference>
<dbReference type="SUPFAM" id="SSF53474">
    <property type="entry name" value="alpha/beta-Hydrolases"/>
    <property type="match status" value="1"/>
</dbReference>
<gene>
    <name evidence="11" type="primary">pip</name>
    <name evidence="11" type="ORF">ACFSJG_12905</name>
</gene>
<dbReference type="EC" id="3.4.11.5" evidence="8 9"/>
<evidence type="ECO:0000256" key="7">
    <source>
        <dbReference type="ARBA" id="ARBA00022801"/>
    </source>
</evidence>
<organism evidence="11 12">
    <name type="scientific">Rhodococcus gannanensis</name>
    <dbReference type="NCBI Taxonomy" id="1960308"/>
    <lineage>
        <taxon>Bacteria</taxon>
        <taxon>Bacillati</taxon>
        <taxon>Actinomycetota</taxon>
        <taxon>Actinomycetes</taxon>
        <taxon>Mycobacteriales</taxon>
        <taxon>Nocardiaceae</taxon>
        <taxon>Rhodococcus</taxon>
    </lineage>
</organism>
<dbReference type="PRINTS" id="PR00793">
    <property type="entry name" value="PROAMNOPTASE"/>
</dbReference>
<evidence type="ECO:0000256" key="4">
    <source>
        <dbReference type="ARBA" id="ARBA00022438"/>
    </source>
</evidence>
<dbReference type="InterPro" id="IPR029058">
    <property type="entry name" value="AB_hydrolase_fold"/>
</dbReference>
<dbReference type="InterPro" id="IPR000073">
    <property type="entry name" value="AB_hydrolase_1"/>
</dbReference>
<comment type="similarity">
    <text evidence="3 8 9">Belongs to the peptidase S33 family.</text>
</comment>
<keyword evidence="4 8" id="KW-0031">Aminopeptidase</keyword>
<evidence type="ECO:0000256" key="8">
    <source>
        <dbReference type="PIRNR" id="PIRNR006431"/>
    </source>
</evidence>
<dbReference type="GO" id="GO:0004177">
    <property type="term" value="F:aminopeptidase activity"/>
    <property type="evidence" value="ECO:0007669"/>
    <property type="project" value="UniProtKB-KW"/>
</dbReference>
<dbReference type="PRINTS" id="PR00111">
    <property type="entry name" value="ABHYDROLASE"/>
</dbReference>
<feature type="domain" description="AB hydrolase-1" evidence="10">
    <location>
        <begin position="41"/>
        <end position="306"/>
    </location>
</feature>
<dbReference type="PANTHER" id="PTHR43722">
    <property type="entry name" value="PROLINE IMINOPEPTIDASE"/>
    <property type="match status" value="1"/>
</dbReference>
<comment type="subcellular location">
    <subcellularLocation>
        <location evidence="2 8">Cytoplasm</location>
    </subcellularLocation>
</comment>